<dbReference type="EMBL" id="DS028160">
    <property type="protein sequence ID" value="EEY64908.1"/>
    <property type="molecule type" value="Genomic_DNA"/>
</dbReference>
<keyword evidence="1" id="KW-0732">Signal</keyword>
<organism evidence="2 3">
    <name type="scientific">Phytophthora infestans (strain T30-4)</name>
    <name type="common">Potato late blight agent</name>
    <dbReference type="NCBI Taxonomy" id="403677"/>
    <lineage>
        <taxon>Eukaryota</taxon>
        <taxon>Sar</taxon>
        <taxon>Stramenopiles</taxon>
        <taxon>Oomycota</taxon>
        <taxon>Peronosporomycetes</taxon>
        <taxon>Peronosporales</taxon>
        <taxon>Peronosporaceae</taxon>
        <taxon>Phytophthora</taxon>
    </lineage>
</organism>
<keyword evidence="3" id="KW-1185">Reference proteome</keyword>
<sequence>MLLAAAIVFLHIPALTMPAAEARQTAANIMHPVLDGEQNVLGKRSLRTDHMRVSNVEDREGDEERIFRRFTDWIKYLFNKMNPKQLHTYLGLDGLGETAYKHKNYPIYRMMSKKWRDKL</sequence>
<feature type="signal peptide" evidence="1">
    <location>
        <begin position="1"/>
        <end position="22"/>
    </location>
</feature>
<name>D0NTF7_PHYIT</name>
<gene>
    <name evidence="2" type="ORF">PITG_23069</name>
</gene>
<reference evidence="3" key="1">
    <citation type="journal article" date="2009" name="Nature">
        <title>Genome sequence and analysis of the Irish potato famine pathogen Phytophthora infestans.</title>
        <authorList>
            <consortium name="The Broad Institute Genome Sequencing Platform"/>
            <person name="Haas B.J."/>
            <person name="Kamoun S."/>
            <person name="Zody M.C."/>
            <person name="Jiang R.H."/>
            <person name="Handsaker R.E."/>
            <person name="Cano L.M."/>
            <person name="Grabherr M."/>
            <person name="Kodira C.D."/>
            <person name="Raffaele S."/>
            <person name="Torto-Alalibo T."/>
            <person name="Bozkurt T.O."/>
            <person name="Ah-Fong A.M."/>
            <person name="Alvarado L."/>
            <person name="Anderson V.L."/>
            <person name="Armstrong M.R."/>
            <person name="Avrova A."/>
            <person name="Baxter L."/>
            <person name="Beynon J."/>
            <person name="Boevink P.C."/>
            <person name="Bollmann S.R."/>
            <person name="Bos J.I."/>
            <person name="Bulone V."/>
            <person name="Cai G."/>
            <person name="Cakir C."/>
            <person name="Carrington J.C."/>
            <person name="Chawner M."/>
            <person name="Conti L."/>
            <person name="Costanzo S."/>
            <person name="Ewan R."/>
            <person name="Fahlgren N."/>
            <person name="Fischbach M.A."/>
            <person name="Fugelstad J."/>
            <person name="Gilroy E.M."/>
            <person name="Gnerre S."/>
            <person name="Green P.J."/>
            <person name="Grenville-Briggs L.J."/>
            <person name="Griffith J."/>
            <person name="Grunwald N.J."/>
            <person name="Horn K."/>
            <person name="Horner N.R."/>
            <person name="Hu C.H."/>
            <person name="Huitema E."/>
            <person name="Jeong D.H."/>
            <person name="Jones A.M."/>
            <person name="Jones J.D."/>
            <person name="Jones R.W."/>
            <person name="Karlsson E.K."/>
            <person name="Kunjeti S.G."/>
            <person name="Lamour K."/>
            <person name="Liu Z."/>
            <person name="Ma L."/>
            <person name="Maclean D."/>
            <person name="Chibucos M.C."/>
            <person name="McDonald H."/>
            <person name="McWalters J."/>
            <person name="Meijer H.J."/>
            <person name="Morgan W."/>
            <person name="Morris P.F."/>
            <person name="Munro C.A."/>
            <person name="O'Neill K."/>
            <person name="Ospina-Giraldo M."/>
            <person name="Pinzon A."/>
            <person name="Pritchard L."/>
            <person name="Ramsahoye B."/>
            <person name="Ren Q."/>
            <person name="Restrepo S."/>
            <person name="Roy S."/>
            <person name="Sadanandom A."/>
            <person name="Savidor A."/>
            <person name="Schornack S."/>
            <person name="Schwartz D.C."/>
            <person name="Schumann U.D."/>
            <person name="Schwessinger B."/>
            <person name="Seyer L."/>
            <person name="Sharpe T."/>
            <person name="Silvar C."/>
            <person name="Song J."/>
            <person name="Studholme D.J."/>
            <person name="Sykes S."/>
            <person name="Thines M."/>
            <person name="van de Vondervoort P.J."/>
            <person name="Phuntumart V."/>
            <person name="Wawra S."/>
            <person name="Weide R."/>
            <person name="Win J."/>
            <person name="Young C."/>
            <person name="Zhou S."/>
            <person name="Fry W."/>
            <person name="Meyers B.C."/>
            <person name="van West P."/>
            <person name="Ristaino J."/>
            <person name="Govers F."/>
            <person name="Birch P.R."/>
            <person name="Whisson S.C."/>
            <person name="Judelson H.S."/>
            <person name="Nusbaum C."/>
        </authorList>
    </citation>
    <scope>NUCLEOTIDE SEQUENCE [LARGE SCALE GENOMIC DNA]</scope>
    <source>
        <strain evidence="3">T30-4</strain>
    </source>
</reference>
<dbReference type="RefSeq" id="XP_002897638.1">
    <property type="nucleotide sequence ID" value="XM_002897592.1"/>
</dbReference>
<proteinExistence type="predicted"/>
<evidence type="ECO:0000313" key="2">
    <source>
        <dbReference type="EMBL" id="EEY64908.1"/>
    </source>
</evidence>
<evidence type="ECO:0000313" key="3">
    <source>
        <dbReference type="Proteomes" id="UP000006643"/>
    </source>
</evidence>
<dbReference type="HOGENOM" id="CLU_151602_0_0_1"/>
<protein>
    <submittedName>
        <fullName evidence="2">Secreted RxLR effector peptide protein, putative</fullName>
    </submittedName>
</protein>
<evidence type="ECO:0000256" key="1">
    <source>
        <dbReference type="SAM" id="SignalP"/>
    </source>
</evidence>
<dbReference type="AlphaFoldDB" id="D0NTF7"/>
<accession>D0NTF7</accession>
<dbReference type="VEuPathDB" id="FungiDB:PITG_23069"/>
<dbReference type="GeneID" id="9465402"/>
<dbReference type="KEGG" id="pif:PITG_23069"/>
<dbReference type="OrthoDB" id="129884at2759"/>
<feature type="chain" id="PRO_5003013643" evidence="1">
    <location>
        <begin position="23"/>
        <end position="119"/>
    </location>
</feature>
<dbReference type="Proteomes" id="UP000006643">
    <property type="component" value="Unassembled WGS sequence"/>
</dbReference>
<dbReference type="InParanoid" id="D0NTF7"/>